<gene>
    <name evidence="1" type="ORF">OSR52_06175</name>
</gene>
<name>A0ABT6FQA7_9FLAO</name>
<dbReference type="EMBL" id="JAPMUA010000002">
    <property type="protein sequence ID" value="MDG3585452.1"/>
    <property type="molecule type" value="Genomic_DNA"/>
</dbReference>
<accession>A0ABT6FQA7</accession>
<evidence type="ECO:0000313" key="2">
    <source>
        <dbReference type="Proteomes" id="UP001153642"/>
    </source>
</evidence>
<dbReference type="RefSeq" id="WP_277903979.1">
    <property type="nucleotide sequence ID" value="NZ_JAPMUA010000002.1"/>
</dbReference>
<comment type="caution">
    <text evidence="1">The sequence shown here is derived from an EMBL/GenBank/DDBJ whole genome shotgun (WGS) entry which is preliminary data.</text>
</comment>
<keyword evidence="2" id="KW-1185">Reference proteome</keyword>
<protein>
    <submittedName>
        <fullName evidence="1">DUF1572 family protein</fullName>
    </submittedName>
</protein>
<proteinExistence type="predicted"/>
<dbReference type="Proteomes" id="UP001153642">
    <property type="component" value="Unassembled WGS sequence"/>
</dbReference>
<evidence type="ECO:0000313" key="1">
    <source>
        <dbReference type="EMBL" id="MDG3585452.1"/>
    </source>
</evidence>
<reference evidence="1" key="1">
    <citation type="submission" date="2022-11" db="EMBL/GenBank/DDBJ databases">
        <title>High-quality draft genome sequence of Galbibacter sp. strain CMA-7.</title>
        <authorList>
            <person name="Wei L."/>
            <person name="Dong C."/>
            <person name="Shao Z."/>
        </authorList>
    </citation>
    <scope>NUCLEOTIDE SEQUENCE</scope>
    <source>
        <strain evidence="1">CMA-7</strain>
    </source>
</reference>
<dbReference type="InterPro" id="IPR034660">
    <property type="entry name" value="DinB/YfiT-like"/>
</dbReference>
<dbReference type="InterPro" id="IPR011466">
    <property type="entry name" value="DUF1572"/>
</dbReference>
<dbReference type="Pfam" id="PF07609">
    <property type="entry name" value="DUF1572"/>
    <property type="match status" value="1"/>
</dbReference>
<organism evidence="1 2">
    <name type="scientific">Galbibacter pacificus</name>
    <dbReference type="NCBI Taxonomy" id="2996052"/>
    <lineage>
        <taxon>Bacteria</taxon>
        <taxon>Pseudomonadati</taxon>
        <taxon>Bacteroidota</taxon>
        <taxon>Flavobacteriia</taxon>
        <taxon>Flavobacteriales</taxon>
        <taxon>Flavobacteriaceae</taxon>
        <taxon>Galbibacter</taxon>
    </lineage>
</organism>
<dbReference type="SUPFAM" id="SSF109854">
    <property type="entry name" value="DinB/YfiT-like putative metalloenzymes"/>
    <property type="match status" value="1"/>
</dbReference>
<sequence>MQTEYINSVKKQFAYYKKLGELTFGQVQEKDLFWKYNGESNSIAIIVNHLWGEYFVAVDKFPYRRW</sequence>